<organism evidence="12 13">
    <name type="scientific">Dendryphion nanum</name>
    <dbReference type="NCBI Taxonomy" id="256645"/>
    <lineage>
        <taxon>Eukaryota</taxon>
        <taxon>Fungi</taxon>
        <taxon>Dikarya</taxon>
        <taxon>Ascomycota</taxon>
        <taxon>Pezizomycotina</taxon>
        <taxon>Dothideomycetes</taxon>
        <taxon>Pleosporomycetidae</taxon>
        <taxon>Pleosporales</taxon>
        <taxon>Torulaceae</taxon>
        <taxon>Dendryphion</taxon>
    </lineage>
</organism>
<feature type="domain" description="Ribonuclease PIN" evidence="11">
    <location>
        <begin position="10"/>
        <end position="101"/>
    </location>
</feature>
<reference evidence="12" key="1">
    <citation type="journal article" date="2021" name="Nat. Commun.">
        <title>Genetic determinants of endophytism in the Arabidopsis root mycobiome.</title>
        <authorList>
            <person name="Mesny F."/>
            <person name="Miyauchi S."/>
            <person name="Thiergart T."/>
            <person name="Pickel B."/>
            <person name="Atanasova L."/>
            <person name="Karlsson M."/>
            <person name="Huettel B."/>
            <person name="Barry K.W."/>
            <person name="Haridas S."/>
            <person name="Chen C."/>
            <person name="Bauer D."/>
            <person name="Andreopoulos W."/>
            <person name="Pangilinan J."/>
            <person name="LaButti K."/>
            <person name="Riley R."/>
            <person name="Lipzen A."/>
            <person name="Clum A."/>
            <person name="Drula E."/>
            <person name="Henrissat B."/>
            <person name="Kohler A."/>
            <person name="Grigoriev I.V."/>
            <person name="Martin F.M."/>
            <person name="Hacquard S."/>
        </authorList>
    </citation>
    <scope>NUCLEOTIDE SEQUENCE</scope>
    <source>
        <strain evidence="12">MPI-CAGE-CH-0243</strain>
    </source>
</reference>
<keyword evidence="2" id="KW-0540">Nuclease</keyword>
<evidence type="ECO:0000256" key="5">
    <source>
        <dbReference type="ARBA" id="ARBA00022833"/>
    </source>
</evidence>
<dbReference type="FunFam" id="3.40.50.1010:FF:000020">
    <property type="entry name" value="20S-pre-rRNA D-site endonuclease NOB1"/>
    <property type="match status" value="1"/>
</dbReference>
<comment type="subcellular location">
    <subcellularLocation>
        <location evidence="7">Nucleus</location>
        <location evidence="7">Nucleolus</location>
    </subcellularLocation>
</comment>
<proteinExistence type="inferred from homology"/>
<evidence type="ECO:0000259" key="10">
    <source>
        <dbReference type="Pfam" id="PF08772"/>
    </source>
</evidence>
<feature type="binding site" evidence="8">
    <location>
        <position position="360"/>
    </location>
    <ligand>
        <name>Zn(2+)</name>
        <dbReference type="ChEBI" id="CHEBI:29105"/>
    </ligand>
</feature>
<feature type="binding site" evidence="8">
    <location>
        <position position="342"/>
    </location>
    <ligand>
        <name>Zn(2+)</name>
        <dbReference type="ChEBI" id="CHEBI:29105"/>
    </ligand>
</feature>
<dbReference type="Pfam" id="PF08772">
    <property type="entry name" value="Zn_ribbon_NOB1"/>
    <property type="match status" value="1"/>
</dbReference>
<dbReference type="Gene3D" id="3.40.50.1010">
    <property type="entry name" value="5'-nuclease"/>
    <property type="match status" value="1"/>
</dbReference>
<name>A0A9P9EDS1_9PLEO</name>
<dbReference type="GO" id="GO:0005737">
    <property type="term" value="C:cytoplasm"/>
    <property type="evidence" value="ECO:0007669"/>
    <property type="project" value="UniProtKB-ARBA"/>
</dbReference>
<feature type="region of interest" description="Disordered" evidence="9">
    <location>
        <begin position="252"/>
        <end position="279"/>
    </location>
</feature>
<dbReference type="PANTHER" id="PTHR12814:SF2">
    <property type="entry name" value="RNA-BINDING PROTEIN NOB1"/>
    <property type="match status" value="1"/>
</dbReference>
<feature type="compositionally biased region" description="Polar residues" evidence="9">
    <location>
        <begin position="253"/>
        <end position="265"/>
    </location>
</feature>
<comment type="similarity">
    <text evidence="1 7">Belongs to the NOB1 family.</text>
</comment>
<feature type="region of interest" description="Disordered" evidence="9">
    <location>
        <begin position="108"/>
        <end position="165"/>
    </location>
</feature>
<evidence type="ECO:0000256" key="1">
    <source>
        <dbReference type="ARBA" id="ARBA00005858"/>
    </source>
</evidence>
<keyword evidence="5 7" id="KW-0862">Zinc</keyword>
<keyword evidence="3 7" id="KW-0479">Metal-binding</keyword>
<comment type="caution">
    <text evidence="12">The sequence shown here is derived from an EMBL/GenBank/DDBJ whole genome shotgun (WGS) entry which is preliminary data.</text>
</comment>
<evidence type="ECO:0000256" key="2">
    <source>
        <dbReference type="ARBA" id="ARBA00022722"/>
    </source>
</evidence>
<dbReference type="Proteomes" id="UP000700596">
    <property type="component" value="Unassembled WGS sequence"/>
</dbReference>
<gene>
    <name evidence="12" type="ORF">B0J11DRAFT_170084</name>
</gene>
<dbReference type="Pfam" id="PF17146">
    <property type="entry name" value="PIN_6"/>
    <property type="match status" value="1"/>
</dbReference>
<dbReference type="PIRSF" id="PIRSF037125">
    <property type="entry name" value="D-site_20S_pre-rRNA_nuclease"/>
    <property type="match status" value="1"/>
</dbReference>
<dbReference type="CDD" id="cd09876">
    <property type="entry name" value="PIN_Nob1-like"/>
    <property type="match status" value="1"/>
</dbReference>
<evidence type="ECO:0000256" key="3">
    <source>
        <dbReference type="ARBA" id="ARBA00022723"/>
    </source>
</evidence>
<evidence type="ECO:0000256" key="9">
    <source>
        <dbReference type="SAM" id="MobiDB-lite"/>
    </source>
</evidence>
<evidence type="ECO:0000313" key="13">
    <source>
        <dbReference type="Proteomes" id="UP000700596"/>
    </source>
</evidence>
<dbReference type="GO" id="GO:0004521">
    <property type="term" value="F:RNA endonuclease activity"/>
    <property type="evidence" value="ECO:0007669"/>
    <property type="project" value="UniProtKB-UniRule"/>
</dbReference>
<dbReference type="InterPro" id="IPR017117">
    <property type="entry name" value="Nob1_euk"/>
</dbReference>
<feature type="binding site" evidence="8">
    <location>
        <position position="357"/>
    </location>
    <ligand>
        <name>Zn(2+)</name>
        <dbReference type="ChEBI" id="CHEBI:29105"/>
    </ligand>
</feature>
<dbReference type="InterPro" id="IPR036283">
    <property type="entry name" value="NOB1_Zf-like_sf"/>
</dbReference>
<comment type="function">
    <text evidence="7">Required for the synthesis of 40S ribosome subunits. Has a role in processing 20S pre-rRNA into the mature 18S rRNA, where it is required for cleavage at the 3' end of the mature 18S rRNA (D-site). Accompanies the 20S pre-rRNA from the nucleus to the cytoplasm.</text>
</comment>
<evidence type="ECO:0000256" key="6">
    <source>
        <dbReference type="ARBA" id="ARBA00023242"/>
    </source>
</evidence>
<dbReference type="GO" id="GO:0016787">
    <property type="term" value="F:hydrolase activity"/>
    <property type="evidence" value="ECO:0007669"/>
    <property type="project" value="UniProtKB-KW"/>
</dbReference>
<dbReference type="GO" id="GO:0046872">
    <property type="term" value="F:metal ion binding"/>
    <property type="evidence" value="ECO:0007669"/>
    <property type="project" value="UniProtKB-UniRule"/>
</dbReference>
<feature type="binding site" evidence="8">
    <location>
        <position position="345"/>
    </location>
    <ligand>
        <name>Zn(2+)</name>
        <dbReference type="ChEBI" id="CHEBI:29105"/>
    </ligand>
</feature>
<evidence type="ECO:0000259" key="11">
    <source>
        <dbReference type="Pfam" id="PF17146"/>
    </source>
</evidence>
<feature type="compositionally biased region" description="Basic and acidic residues" evidence="9">
    <location>
        <begin position="108"/>
        <end position="117"/>
    </location>
</feature>
<keyword evidence="4" id="KW-0378">Hydrolase</keyword>
<evidence type="ECO:0000256" key="8">
    <source>
        <dbReference type="PIRSR" id="PIRSR037125-1"/>
    </source>
</evidence>
<dbReference type="InterPro" id="IPR039907">
    <property type="entry name" value="NOB1"/>
</dbReference>
<keyword evidence="13" id="KW-1185">Reference proteome</keyword>
<feature type="domain" description="Nin one binding (NOB1) Zn-ribbon-like" evidence="10">
    <location>
        <begin position="332"/>
        <end position="402"/>
    </location>
</feature>
<evidence type="ECO:0000313" key="12">
    <source>
        <dbReference type="EMBL" id="KAH7135793.1"/>
    </source>
</evidence>
<dbReference type="AlphaFoldDB" id="A0A9P9EDS1"/>
<dbReference type="SUPFAM" id="SSF144206">
    <property type="entry name" value="NOB1 zinc finger-like"/>
    <property type="match status" value="1"/>
</dbReference>
<dbReference type="PANTHER" id="PTHR12814">
    <property type="entry name" value="RNA-BINDING PROTEIN NOB1"/>
    <property type="match status" value="1"/>
</dbReference>
<feature type="compositionally biased region" description="Polar residues" evidence="9">
    <location>
        <begin position="147"/>
        <end position="158"/>
    </location>
</feature>
<feature type="region of interest" description="Disordered" evidence="9">
    <location>
        <begin position="457"/>
        <end position="482"/>
    </location>
</feature>
<keyword evidence="6 7" id="KW-0539">Nucleus</keyword>
<evidence type="ECO:0000256" key="7">
    <source>
        <dbReference type="PIRNR" id="PIRNR037125"/>
    </source>
</evidence>
<dbReference type="GO" id="GO:0030688">
    <property type="term" value="C:preribosome, small subunit precursor"/>
    <property type="evidence" value="ECO:0007669"/>
    <property type="project" value="TreeGrafter"/>
</dbReference>
<dbReference type="EMBL" id="JAGMWT010000002">
    <property type="protein sequence ID" value="KAH7135793.1"/>
    <property type="molecule type" value="Genomic_DNA"/>
</dbReference>
<dbReference type="InterPro" id="IPR014881">
    <property type="entry name" value="NOB1_Zn-bd"/>
</dbReference>
<sequence>MASQKQIHSLVVDTGPLIKNTISISTIIQSAEKIYTTPAILSEIRDKVTRARVETTLLPFLNVRNPSPASYEHVAQFSKKTGDFPVLSRQDLGILALAFEIDQEIKRQETKGNEGPESKGPISEASASIHEKQENTESLPILKEDASTNPDPTSTTENETTDLENVIAKEELSQTEDRPAIIPEVPSHGGISQEKDVQEPIALLGDSSTLTEDQTRSTVSEIAAAVAPAEEASVEEASAPILPGSLLGETVEESMSNLEVSPRSASETEDDDGGEWITPTNLKKHQAKDSGVSFKETEPQRISVATMTTDYAMQNVLLQMKLALISPSMQRIRNLRTFILRCHACFLTTKEMEKQFCPRCGQPTLQRISCSTNAKGEFKLHFSKNYQWNNRGNKFSVPKLSAGTASGKNVKGGGKGGWGNDLILTADQKEYLNKIGQQKKTQTRDLMDEDYLPNILTGDRAREGGRPKVGGGRNVNSRKFNS</sequence>
<accession>A0A9P9EDS1</accession>
<dbReference type="InterPro" id="IPR033411">
    <property type="entry name" value="Ribonuclease_PIN"/>
</dbReference>
<dbReference type="OrthoDB" id="446759at2759"/>
<protein>
    <recommendedName>
        <fullName evidence="7">20S-pre-rRNA D-site endonuclease NOB1</fullName>
    </recommendedName>
</protein>
<evidence type="ECO:0000256" key="4">
    <source>
        <dbReference type="ARBA" id="ARBA00022801"/>
    </source>
</evidence>
<dbReference type="GO" id="GO:0030490">
    <property type="term" value="P:maturation of SSU-rRNA"/>
    <property type="evidence" value="ECO:0007669"/>
    <property type="project" value="TreeGrafter"/>
</dbReference>
<dbReference type="GO" id="GO:0005730">
    <property type="term" value="C:nucleolus"/>
    <property type="evidence" value="ECO:0007669"/>
    <property type="project" value="UniProtKB-SubCell"/>
</dbReference>
<dbReference type="Gene3D" id="6.20.210.10">
    <property type="entry name" value="Nin one binding (NOB1), Zn-ribbon-like"/>
    <property type="match status" value="1"/>
</dbReference>